<feature type="non-terminal residue" evidence="1">
    <location>
        <position position="1"/>
    </location>
</feature>
<keyword evidence="2" id="KW-1185">Reference proteome</keyword>
<reference evidence="1" key="1">
    <citation type="submission" date="2021-02" db="EMBL/GenBank/DDBJ databases">
        <authorList>
            <person name="Dougan E. K."/>
            <person name="Rhodes N."/>
            <person name="Thang M."/>
            <person name="Chan C."/>
        </authorList>
    </citation>
    <scope>NUCLEOTIDE SEQUENCE</scope>
</reference>
<accession>A0A812SBI1</accession>
<comment type="caution">
    <text evidence="1">The sequence shown here is derived from an EMBL/GenBank/DDBJ whole genome shotgun (WGS) entry which is preliminary data.</text>
</comment>
<organism evidence="1 2">
    <name type="scientific">Symbiodinium natans</name>
    <dbReference type="NCBI Taxonomy" id="878477"/>
    <lineage>
        <taxon>Eukaryota</taxon>
        <taxon>Sar</taxon>
        <taxon>Alveolata</taxon>
        <taxon>Dinophyceae</taxon>
        <taxon>Suessiales</taxon>
        <taxon>Symbiodiniaceae</taxon>
        <taxon>Symbiodinium</taxon>
    </lineage>
</organism>
<dbReference type="Proteomes" id="UP000604046">
    <property type="component" value="Unassembled WGS sequence"/>
</dbReference>
<dbReference type="EMBL" id="CAJNDS010002441">
    <property type="protein sequence ID" value="CAE7476177.1"/>
    <property type="molecule type" value="Genomic_DNA"/>
</dbReference>
<evidence type="ECO:0000313" key="2">
    <source>
        <dbReference type="Proteomes" id="UP000604046"/>
    </source>
</evidence>
<evidence type="ECO:0000313" key="1">
    <source>
        <dbReference type="EMBL" id="CAE7476177.1"/>
    </source>
</evidence>
<gene>
    <name evidence="1" type="ORF">SNAT2548_LOCUS26747</name>
</gene>
<dbReference type="AlphaFoldDB" id="A0A812SBI1"/>
<protein>
    <submittedName>
        <fullName evidence="1">Uncharacterized protein</fullName>
    </submittedName>
</protein>
<name>A0A812SBI1_9DINO</name>
<proteinExistence type="predicted"/>
<sequence>DRSVAVELQQQAKKYLEGLLSFVESADATEAAKVKSSEKREDPEMVAIEDTEIPKLGSRGEELLRQVYAMEGWKSLGSSSSQEDMDVFTKTVRNAHVTPSGSHVSSAASNESGIASLLVAFVEGGGSILKFTANARAIKAEMRTVWQRWLKRFTKAKPKAEAARAKVAA</sequence>